<dbReference type="OrthoDB" id="9812676at2"/>
<dbReference type="Gene3D" id="2.40.50.100">
    <property type="match status" value="1"/>
</dbReference>
<dbReference type="InterPro" id="IPR001882">
    <property type="entry name" value="Biotin_BS"/>
</dbReference>
<evidence type="ECO:0000313" key="2">
    <source>
        <dbReference type="Proteomes" id="UP000186230"/>
    </source>
</evidence>
<dbReference type="AlphaFoldDB" id="A0A1L7I903"/>
<dbReference type="Pfam" id="PF00364">
    <property type="entry name" value="Biotin_lipoyl"/>
    <property type="match status" value="1"/>
</dbReference>
<dbReference type="InterPro" id="IPR011053">
    <property type="entry name" value="Single_hybrid_motif"/>
</dbReference>
<dbReference type="Proteomes" id="UP000186230">
    <property type="component" value="Chromosome"/>
</dbReference>
<name>A0A1L7I903_9FLAO</name>
<organism evidence="1 2">
    <name type="scientific">Christiangramia flava JLT2011</name>
    <dbReference type="NCBI Taxonomy" id="1229726"/>
    <lineage>
        <taxon>Bacteria</taxon>
        <taxon>Pseudomonadati</taxon>
        <taxon>Bacteroidota</taxon>
        <taxon>Flavobacteriia</taxon>
        <taxon>Flavobacteriales</taxon>
        <taxon>Flavobacteriaceae</taxon>
        <taxon>Christiangramia</taxon>
    </lineage>
</organism>
<dbReference type="SMR" id="A0A1L7I903"/>
<gene>
    <name evidence="1" type="ORF">GRFL_2861</name>
</gene>
<dbReference type="PANTHER" id="PTHR45266">
    <property type="entry name" value="OXALOACETATE DECARBOXYLASE ALPHA CHAIN"/>
    <property type="match status" value="1"/>
</dbReference>
<sequence>MDKKYKVKVNDSFSFEFSQKEIEELDAQQTDATHFHLLKENRSFRANISKPDFLNRQYEVTINANNYSVKIQNELDQLIEDMGLSLGSAQQVNDIKAPMPGLILEVNVQEGDQVTEGQYLLVLEAMKMENTLTAPRDGVVKSISVQKGDTVDKNELLIEME</sequence>
<dbReference type="SUPFAM" id="SSF51230">
    <property type="entry name" value="Single hybrid motif"/>
    <property type="match status" value="1"/>
</dbReference>
<dbReference type="InterPro" id="IPR000089">
    <property type="entry name" value="Biotin_lipoyl"/>
</dbReference>
<dbReference type="PANTHER" id="PTHR45266:SF3">
    <property type="entry name" value="OXALOACETATE DECARBOXYLASE ALPHA CHAIN"/>
    <property type="match status" value="1"/>
</dbReference>
<dbReference type="FunFam" id="2.40.50.100:FF:000003">
    <property type="entry name" value="Acetyl-CoA carboxylase biotin carboxyl carrier protein"/>
    <property type="match status" value="1"/>
</dbReference>
<reference evidence="1 2" key="1">
    <citation type="submission" date="2016-07" db="EMBL/GenBank/DDBJ databases">
        <title>Multi-omics approach to identify versatile polysaccharide utilization systems of a marine flavobacterium Gramella flava.</title>
        <authorList>
            <person name="Tang K."/>
        </authorList>
    </citation>
    <scope>NUCLEOTIDE SEQUENCE [LARGE SCALE GENOMIC DNA]</scope>
    <source>
        <strain evidence="1 2">JLT2011</strain>
    </source>
</reference>
<dbReference type="PROSITE" id="PS00188">
    <property type="entry name" value="BIOTIN"/>
    <property type="match status" value="1"/>
</dbReference>
<evidence type="ECO:0000313" key="1">
    <source>
        <dbReference type="EMBL" id="APU69585.1"/>
    </source>
</evidence>
<protein>
    <submittedName>
        <fullName evidence="1">Biotin carboxyl carrier protein</fullName>
    </submittedName>
</protein>
<dbReference type="CDD" id="cd06850">
    <property type="entry name" value="biotinyl_domain"/>
    <property type="match status" value="1"/>
</dbReference>
<dbReference type="InterPro" id="IPR050709">
    <property type="entry name" value="Biotin_Carboxyl_Carrier/Decarb"/>
</dbReference>
<keyword evidence="2" id="KW-1185">Reference proteome</keyword>
<dbReference type="PROSITE" id="PS50968">
    <property type="entry name" value="BIOTINYL_LIPOYL"/>
    <property type="match status" value="1"/>
</dbReference>
<accession>A0A1L7I903</accession>
<dbReference type="EMBL" id="CP016359">
    <property type="protein sequence ID" value="APU69585.1"/>
    <property type="molecule type" value="Genomic_DNA"/>
</dbReference>
<dbReference type="STRING" id="1229726.GRFL_2861"/>
<proteinExistence type="predicted"/>
<dbReference type="RefSeq" id="WP_083645232.1">
    <property type="nucleotide sequence ID" value="NZ_AMRU01000005.1"/>
</dbReference>
<dbReference type="KEGG" id="gfl:GRFL_2861"/>